<feature type="compositionally biased region" description="Low complexity" evidence="1">
    <location>
        <begin position="17"/>
        <end position="33"/>
    </location>
</feature>
<evidence type="ECO:0000313" key="2">
    <source>
        <dbReference type="EMBL" id="GER25720.1"/>
    </source>
</evidence>
<accession>A0A5A7NZ11</accession>
<protein>
    <submittedName>
        <fullName evidence="2">SPX (SYG1/Pho81/XPR1) domain-containing protein /zinc finger (C3HC4-type RING finger) protein-related</fullName>
    </submittedName>
</protein>
<feature type="region of interest" description="Disordered" evidence="1">
    <location>
        <begin position="310"/>
        <end position="338"/>
    </location>
</feature>
<dbReference type="AlphaFoldDB" id="A0A5A7NZ11"/>
<dbReference type="PANTHER" id="PTHR36368:SF1">
    <property type="entry name" value="ATP-DEPENDENT CASEINOLYTIC PROTEASE_CROTONASE FAMILY PROTEIN"/>
    <property type="match status" value="1"/>
</dbReference>
<evidence type="ECO:0000256" key="1">
    <source>
        <dbReference type="SAM" id="MobiDB-lite"/>
    </source>
</evidence>
<feature type="region of interest" description="Disordered" evidence="1">
    <location>
        <begin position="252"/>
        <end position="271"/>
    </location>
</feature>
<organism evidence="2 3">
    <name type="scientific">Striga asiatica</name>
    <name type="common">Asiatic witchweed</name>
    <name type="synonym">Buchnera asiatica</name>
    <dbReference type="NCBI Taxonomy" id="4170"/>
    <lineage>
        <taxon>Eukaryota</taxon>
        <taxon>Viridiplantae</taxon>
        <taxon>Streptophyta</taxon>
        <taxon>Embryophyta</taxon>
        <taxon>Tracheophyta</taxon>
        <taxon>Spermatophyta</taxon>
        <taxon>Magnoliopsida</taxon>
        <taxon>eudicotyledons</taxon>
        <taxon>Gunneridae</taxon>
        <taxon>Pentapetalae</taxon>
        <taxon>asterids</taxon>
        <taxon>lamiids</taxon>
        <taxon>Lamiales</taxon>
        <taxon>Orobanchaceae</taxon>
        <taxon>Buchnereae</taxon>
        <taxon>Striga</taxon>
    </lineage>
</organism>
<name>A0A5A7NZ11_STRAF</name>
<evidence type="ECO:0000313" key="3">
    <source>
        <dbReference type="Proteomes" id="UP000325081"/>
    </source>
</evidence>
<gene>
    <name evidence="2" type="ORF">STAS_01315</name>
</gene>
<dbReference type="OrthoDB" id="1847229at2759"/>
<dbReference type="PANTHER" id="PTHR36368">
    <property type="entry name" value="ATP-DEPENDENT CASEINOLYTIC PROTEASE/CROTONASE FAMILY PROTEIN"/>
    <property type="match status" value="1"/>
</dbReference>
<proteinExistence type="predicted"/>
<keyword evidence="3" id="KW-1185">Reference proteome</keyword>
<dbReference type="EMBL" id="BKCP01000447">
    <property type="protein sequence ID" value="GER25720.1"/>
    <property type="molecule type" value="Genomic_DNA"/>
</dbReference>
<feature type="compositionally biased region" description="Polar residues" evidence="1">
    <location>
        <begin position="254"/>
        <end position="267"/>
    </location>
</feature>
<sequence length="441" mass="48669">MSLATKMSRPELHKTDSTGSGPPDSDSLLSEPPDIGNWFSSYVYESPELNTLDGLQDFHGPRETCLEEGKKGKSGEIPVAVESIDGSVSAGRKLLGKAIDCGKSDELEHVKLAATVAGSSESLSFSSEPPDIKNWFSSYFYESSPLDTTRDFTVSEYRVKEDCELYNAQKNHKNENCGVMDFDVKGSIELPNQSRTSCVVVKCTNLVEDSKVDYKPLGTADVHNGSLTPMSSRSTHRNISQQILPEKRTANCDLGSSQKFGDTNTNGEDNDMKLDSSLFERTAPKENNYIPKLAGSKDCTKDSLEEEDIKEIASPGILGSPVSKEDSSRNRANMRSTGKENKKTELFENGFVSVRKGSKENAGNLTKPARFQFESSGHEVKPVMRCQKNANTCRKVLSETTNFLSPVVVESTGKWCCPQKNKPDNGPPRKQLRLEQWVHRV</sequence>
<dbReference type="Proteomes" id="UP000325081">
    <property type="component" value="Unassembled WGS sequence"/>
</dbReference>
<comment type="caution">
    <text evidence="2">The sequence shown here is derived from an EMBL/GenBank/DDBJ whole genome shotgun (WGS) entry which is preliminary data.</text>
</comment>
<reference evidence="3" key="1">
    <citation type="journal article" date="2019" name="Curr. Biol.">
        <title>Genome Sequence of Striga asiatica Provides Insight into the Evolution of Plant Parasitism.</title>
        <authorList>
            <person name="Yoshida S."/>
            <person name="Kim S."/>
            <person name="Wafula E.K."/>
            <person name="Tanskanen J."/>
            <person name="Kim Y.M."/>
            <person name="Honaas L."/>
            <person name="Yang Z."/>
            <person name="Spallek T."/>
            <person name="Conn C.E."/>
            <person name="Ichihashi Y."/>
            <person name="Cheong K."/>
            <person name="Cui S."/>
            <person name="Der J.P."/>
            <person name="Gundlach H."/>
            <person name="Jiao Y."/>
            <person name="Hori C."/>
            <person name="Ishida J.K."/>
            <person name="Kasahara H."/>
            <person name="Kiba T."/>
            <person name="Kim M.S."/>
            <person name="Koo N."/>
            <person name="Laohavisit A."/>
            <person name="Lee Y.H."/>
            <person name="Lumba S."/>
            <person name="McCourt P."/>
            <person name="Mortimer J.C."/>
            <person name="Mutuku J.M."/>
            <person name="Nomura T."/>
            <person name="Sasaki-Sekimoto Y."/>
            <person name="Seto Y."/>
            <person name="Wang Y."/>
            <person name="Wakatake T."/>
            <person name="Sakakibara H."/>
            <person name="Demura T."/>
            <person name="Yamaguchi S."/>
            <person name="Yoneyama K."/>
            <person name="Manabe R.I."/>
            <person name="Nelson D.C."/>
            <person name="Schulman A.H."/>
            <person name="Timko M.P."/>
            <person name="dePamphilis C.W."/>
            <person name="Choi D."/>
            <person name="Shirasu K."/>
        </authorList>
    </citation>
    <scope>NUCLEOTIDE SEQUENCE [LARGE SCALE GENOMIC DNA]</scope>
    <source>
        <strain evidence="3">cv. UVA1</strain>
    </source>
</reference>
<feature type="region of interest" description="Disordered" evidence="1">
    <location>
        <begin position="1"/>
        <end position="33"/>
    </location>
</feature>